<dbReference type="InterPro" id="IPR029062">
    <property type="entry name" value="Class_I_gatase-like"/>
</dbReference>
<gene>
    <name evidence="3" type="ORF">BKA24_000217</name>
</gene>
<dbReference type="InterPro" id="IPR006221">
    <property type="entry name" value="TrpG/PapA_dom"/>
</dbReference>
<reference evidence="3 4" key="1">
    <citation type="submission" date="2020-08" db="EMBL/GenBank/DDBJ databases">
        <title>Sequencing the genomes of 1000 actinobacteria strains.</title>
        <authorList>
            <person name="Klenk H.-P."/>
        </authorList>
    </citation>
    <scope>NUCLEOTIDE SEQUENCE [LARGE SCALE GENOMIC DNA]</scope>
    <source>
        <strain evidence="3 4">DSM 24947</strain>
    </source>
</reference>
<name>A0A7W7BPW3_9MICO</name>
<dbReference type="PROSITE" id="PS51273">
    <property type="entry name" value="GATASE_TYPE_1"/>
    <property type="match status" value="1"/>
</dbReference>
<dbReference type="CDD" id="cd01743">
    <property type="entry name" value="GATase1_Anthranilate_Synthase"/>
    <property type="match status" value="1"/>
</dbReference>
<dbReference type="SUPFAM" id="SSF52317">
    <property type="entry name" value="Class I glutamine amidotransferase-like"/>
    <property type="match status" value="1"/>
</dbReference>
<dbReference type="FunFam" id="3.40.50.880:FF:000003">
    <property type="entry name" value="Anthranilate synthase component II"/>
    <property type="match status" value="1"/>
</dbReference>
<dbReference type="PANTHER" id="PTHR43418:SF4">
    <property type="entry name" value="MULTIFUNCTIONAL TRYPTOPHAN BIOSYNTHESIS PROTEIN"/>
    <property type="match status" value="1"/>
</dbReference>
<sequence length="219" mass="22560">MLPASDAAASVRILVVDNHDSFVHTLVGYLRELGAVVDLVEADAGDAVDRIAHGYAGVLLSPGPGAPEDAGDSIAVVRACVRERMPLLGVCLGHQAIAVAVGATVGHAAELMHGRTSEVQHDGSPLFDGLPEPFRAARYHSLAIEADTLPADLVVTASTSSGTIMAVAHRSAPVLGVQFHPESVLTEGGYRLLGNWLESVGLTDAASRGAALSPHRSVA</sequence>
<evidence type="ECO:0000313" key="3">
    <source>
        <dbReference type="EMBL" id="MBB4665508.1"/>
    </source>
</evidence>
<keyword evidence="3" id="KW-0808">Transferase</keyword>
<dbReference type="PRINTS" id="PR00099">
    <property type="entry name" value="CPSGATASE"/>
</dbReference>
<dbReference type="EMBL" id="JACHMD010000001">
    <property type="protein sequence ID" value="MBB4665508.1"/>
    <property type="molecule type" value="Genomic_DNA"/>
</dbReference>
<evidence type="ECO:0000256" key="1">
    <source>
        <dbReference type="ARBA" id="ARBA00022962"/>
    </source>
</evidence>
<dbReference type="Pfam" id="PF00117">
    <property type="entry name" value="GATase"/>
    <property type="match status" value="1"/>
</dbReference>
<dbReference type="EC" id="2.6.1.85" evidence="3"/>
<dbReference type="Gene3D" id="3.40.50.880">
    <property type="match status" value="1"/>
</dbReference>
<dbReference type="GO" id="GO:0046820">
    <property type="term" value="F:4-amino-4-deoxychorismate synthase activity"/>
    <property type="evidence" value="ECO:0007669"/>
    <property type="project" value="UniProtKB-EC"/>
</dbReference>
<dbReference type="InterPro" id="IPR050472">
    <property type="entry name" value="Anth_synth/Amidotransfase"/>
</dbReference>
<organism evidence="3 4">
    <name type="scientific">Microbacterium marinum</name>
    <dbReference type="NCBI Taxonomy" id="421115"/>
    <lineage>
        <taxon>Bacteria</taxon>
        <taxon>Bacillati</taxon>
        <taxon>Actinomycetota</taxon>
        <taxon>Actinomycetes</taxon>
        <taxon>Micrococcales</taxon>
        <taxon>Microbacteriaceae</taxon>
        <taxon>Microbacterium</taxon>
    </lineage>
</organism>
<dbReference type="PRINTS" id="PR00097">
    <property type="entry name" value="ANTSNTHASEII"/>
</dbReference>
<evidence type="ECO:0000259" key="2">
    <source>
        <dbReference type="Pfam" id="PF00117"/>
    </source>
</evidence>
<comment type="caution">
    <text evidence="3">The sequence shown here is derived from an EMBL/GenBank/DDBJ whole genome shotgun (WGS) entry which is preliminary data.</text>
</comment>
<dbReference type="InterPro" id="IPR017926">
    <property type="entry name" value="GATASE"/>
</dbReference>
<feature type="domain" description="Glutamine amidotransferase" evidence="2">
    <location>
        <begin position="14"/>
        <end position="197"/>
    </location>
</feature>
<dbReference type="PRINTS" id="PR00096">
    <property type="entry name" value="GATASE"/>
</dbReference>
<dbReference type="Proteomes" id="UP000573729">
    <property type="component" value="Unassembled WGS sequence"/>
</dbReference>
<evidence type="ECO:0000313" key="4">
    <source>
        <dbReference type="Proteomes" id="UP000573729"/>
    </source>
</evidence>
<dbReference type="PANTHER" id="PTHR43418">
    <property type="entry name" value="MULTIFUNCTIONAL TRYPTOPHAN BIOSYNTHESIS PROTEIN-RELATED"/>
    <property type="match status" value="1"/>
</dbReference>
<dbReference type="GO" id="GO:0004049">
    <property type="term" value="F:anthranilate synthase activity"/>
    <property type="evidence" value="ECO:0007669"/>
    <property type="project" value="TreeGrafter"/>
</dbReference>
<dbReference type="GO" id="GO:0000162">
    <property type="term" value="P:L-tryptophan biosynthetic process"/>
    <property type="evidence" value="ECO:0007669"/>
    <property type="project" value="TreeGrafter"/>
</dbReference>
<keyword evidence="4" id="KW-1185">Reference proteome</keyword>
<protein>
    <submittedName>
        <fullName evidence="3">Para-aminobenzoate synthetase component 2</fullName>
        <ecNumber evidence="3">2.6.1.85</ecNumber>
    </submittedName>
</protein>
<keyword evidence="1" id="KW-0315">Glutamine amidotransferase</keyword>
<keyword evidence="3" id="KW-0032">Aminotransferase</keyword>
<dbReference type="NCBIfam" id="TIGR00566">
    <property type="entry name" value="trpG_papA"/>
    <property type="match status" value="1"/>
</dbReference>
<dbReference type="AlphaFoldDB" id="A0A7W7BPW3"/>
<dbReference type="GO" id="GO:0005829">
    <property type="term" value="C:cytosol"/>
    <property type="evidence" value="ECO:0007669"/>
    <property type="project" value="TreeGrafter"/>
</dbReference>
<accession>A0A7W7BPW3</accession>
<proteinExistence type="predicted"/>